<gene>
    <name evidence="1" type="ORF">D7V94_12060</name>
</gene>
<evidence type="ECO:0000313" key="2">
    <source>
        <dbReference type="Proteomes" id="UP000280696"/>
    </source>
</evidence>
<keyword evidence="2" id="KW-1185">Reference proteome</keyword>
<comment type="caution">
    <text evidence="1">The sequence shown here is derived from an EMBL/GenBank/DDBJ whole genome shotgun (WGS) entry which is preliminary data.</text>
</comment>
<organism evidence="1 2">
    <name type="scientific">Parablautia intestinalis</name>
    <dbReference type="NCBI Taxonomy" id="2320100"/>
    <lineage>
        <taxon>Bacteria</taxon>
        <taxon>Bacillati</taxon>
        <taxon>Bacillota</taxon>
        <taxon>Clostridia</taxon>
        <taxon>Lachnospirales</taxon>
        <taxon>Lachnospiraceae</taxon>
        <taxon>Parablautia</taxon>
    </lineage>
</organism>
<proteinExistence type="predicted"/>
<evidence type="ECO:0000313" key="1">
    <source>
        <dbReference type="EMBL" id="RKI90850.1"/>
    </source>
</evidence>
<sequence>MYLYEKKIVYLSLLEDGLKKASAGFARVSREKDTFVLDIHIKNEGIFFGRKYSLFLIAGGRKIEWGTITGQHGRADVHRSFGVRDGIVCLGEKFKGKIEEEELKEENIQGLSIRLDGRYVISGYWQENERNYPDPQNAEISAADIVSGGGEDSEKRIISEKIPLQEPDIKNLHVEKGREDFYLQPAAGDKWEELQRTYKKVHPFGDERVFLSIELKDFIVLQAPYQRLANNSFLLHGFYNYRHMILGPDKELGGDGNCYYLGVPGTYFEREKMVAIMFGFEGFECDGAVEIGKFGYYMRRVEL</sequence>
<dbReference type="AlphaFoldDB" id="A0A3A9AGU0"/>
<dbReference type="OrthoDB" id="9814510at2"/>
<dbReference type="RefSeq" id="WP_120470080.1">
    <property type="nucleotide sequence ID" value="NZ_RAYQ01000012.1"/>
</dbReference>
<accession>A0A3A9AGU0</accession>
<protein>
    <submittedName>
        <fullName evidence="1">Uncharacterized protein</fullName>
    </submittedName>
</protein>
<reference evidence="1 2" key="1">
    <citation type="submission" date="2018-09" db="EMBL/GenBank/DDBJ databases">
        <title>Murine metabolic-syndrome-specific gut microbial biobank.</title>
        <authorList>
            <person name="Liu C."/>
        </authorList>
    </citation>
    <scope>NUCLEOTIDE SEQUENCE [LARGE SCALE GENOMIC DNA]</scope>
    <source>
        <strain evidence="1 2">0.1xD8-82</strain>
    </source>
</reference>
<dbReference type="Proteomes" id="UP000280696">
    <property type="component" value="Unassembled WGS sequence"/>
</dbReference>
<dbReference type="EMBL" id="RAYQ01000012">
    <property type="protein sequence ID" value="RKI90850.1"/>
    <property type="molecule type" value="Genomic_DNA"/>
</dbReference>
<name>A0A3A9AGU0_9FIRM</name>